<dbReference type="EMBL" id="FNIN01000007">
    <property type="protein sequence ID" value="SDN79951.1"/>
    <property type="molecule type" value="Genomic_DNA"/>
</dbReference>
<dbReference type="Proteomes" id="UP000199602">
    <property type="component" value="Unassembled WGS sequence"/>
</dbReference>
<evidence type="ECO:0000256" key="1">
    <source>
        <dbReference type="SAM" id="Phobius"/>
    </source>
</evidence>
<dbReference type="RefSeq" id="WP_200779120.1">
    <property type="nucleotide sequence ID" value="NZ_FNIN01000007.1"/>
</dbReference>
<sequence length="55" mass="5958">MKSEVLFRAVILGASIGLIASWFGLDPARSLALGVFSGFFAGLTRVFILKNKKDK</sequence>
<name>A0A1H0EC95_9BACT</name>
<dbReference type="AlphaFoldDB" id="A0A1H0EC95"/>
<feature type="transmembrane region" description="Helical" evidence="1">
    <location>
        <begin position="5"/>
        <end position="25"/>
    </location>
</feature>
<keyword evidence="1" id="KW-0812">Transmembrane</keyword>
<evidence type="ECO:0000313" key="2">
    <source>
        <dbReference type="EMBL" id="SDN79951.1"/>
    </source>
</evidence>
<reference evidence="2 3" key="1">
    <citation type="submission" date="2016-10" db="EMBL/GenBank/DDBJ databases">
        <authorList>
            <person name="de Groot N.N."/>
        </authorList>
    </citation>
    <scope>NUCLEOTIDE SEQUENCE [LARGE SCALE GENOMIC DNA]</scope>
    <source>
        <strain evidence="2 3">DSM 15269</strain>
    </source>
</reference>
<gene>
    <name evidence="2" type="ORF">SAMN04488516_10756</name>
</gene>
<accession>A0A1H0EC95</accession>
<dbReference type="STRING" id="206665.SAMN04488516_10756"/>
<protein>
    <submittedName>
        <fullName evidence="2">Uncharacterized protein</fullName>
    </submittedName>
</protein>
<proteinExistence type="predicted"/>
<organism evidence="2 3">
    <name type="scientific">Desulfonauticus submarinus</name>
    <dbReference type="NCBI Taxonomy" id="206665"/>
    <lineage>
        <taxon>Bacteria</taxon>
        <taxon>Pseudomonadati</taxon>
        <taxon>Thermodesulfobacteriota</taxon>
        <taxon>Desulfovibrionia</taxon>
        <taxon>Desulfovibrionales</taxon>
        <taxon>Desulfonauticaceae</taxon>
        <taxon>Desulfonauticus</taxon>
    </lineage>
</organism>
<keyword evidence="3" id="KW-1185">Reference proteome</keyword>
<evidence type="ECO:0000313" key="3">
    <source>
        <dbReference type="Proteomes" id="UP000199602"/>
    </source>
</evidence>
<keyword evidence="1" id="KW-0472">Membrane</keyword>
<keyword evidence="1" id="KW-1133">Transmembrane helix</keyword>
<feature type="transmembrane region" description="Helical" evidence="1">
    <location>
        <begin position="31"/>
        <end position="49"/>
    </location>
</feature>